<dbReference type="RefSeq" id="XP_018138950.2">
    <property type="nucleotide sequence ID" value="XM_018281848.2"/>
</dbReference>
<sequence length="394" mass="44094">MHPASRGLALVSSPGTKPLESGELRMYFANVVLSRFQLIEESINWDLDQALQNESLFQAIIAVSQAHYARHSKVDVYNVALVRKNARHTAIEGFRRSLEQGVQSESSVERLFAINVLFCMLDGMIEPSDEYNASTCHLRGGWAILRNWPNTPTRMLLQDGLQAHLLSIYATVDLVHALLSGNKPFFHSTIWRMFAGVQTWFGRLQTGDKFLDILSAFSDMASLGHIVYSNLPLDSVDLVDKCLAPIEAIFASGRDTKGDSDGTSASLSSPWEVFCSIYELCGLIYLQKALRLRPADDEIIQVAARQGVEKLIDQNLPATMRHCVIFPMLVIGSHCTLAQDRQAILQALSPSISYLSFGNMQLMTNFLKETWARKEVHETWWGSFASVSEKAFLF</sequence>
<evidence type="ECO:0000256" key="2">
    <source>
        <dbReference type="ARBA" id="ARBA00023242"/>
    </source>
</evidence>
<name>A0A179F730_METCM</name>
<dbReference type="GO" id="GO:0003677">
    <property type="term" value="F:DNA binding"/>
    <property type="evidence" value="ECO:0007669"/>
    <property type="project" value="UniProtKB-KW"/>
</dbReference>
<gene>
    <name evidence="3" type="ORF">VFPPC_02151</name>
</gene>
<evidence type="ECO:0000256" key="1">
    <source>
        <dbReference type="ARBA" id="ARBA00004123"/>
    </source>
</evidence>
<dbReference type="KEGG" id="pchm:VFPPC_02151"/>
<dbReference type="InterPro" id="IPR021858">
    <property type="entry name" value="Fun_TF"/>
</dbReference>
<proteinExistence type="predicted"/>
<comment type="caution">
    <text evidence="3">The sequence shown here is derived from an EMBL/GenBank/DDBJ whole genome shotgun (WGS) entry which is preliminary data.</text>
</comment>
<dbReference type="PANTHER" id="PTHR37534">
    <property type="entry name" value="TRANSCRIPTIONAL ACTIVATOR PROTEIN UGA3"/>
    <property type="match status" value="1"/>
</dbReference>
<keyword evidence="3" id="KW-0238">DNA-binding</keyword>
<keyword evidence="4" id="KW-1185">Reference proteome</keyword>
<keyword evidence="2" id="KW-0539">Nucleus</keyword>
<dbReference type="EMBL" id="LSBJ02000001">
    <property type="protein sequence ID" value="OAQ61141.2"/>
    <property type="molecule type" value="Genomic_DNA"/>
</dbReference>
<protein>
    <submittedName>
        <fullName evidence="3">Zn(2)-C6 fungal-type DNA-binding domain-containing protein</fullName>
    </submittedName>
</protein>
<accession>A0A179F730</accession>
<dbReference type="GO" id="GO:0005634">
    <property type="term" value="C:nucleus"/>
    <property type="evidence" value="ECO:0007669"/>
    <property type="project" value="UniProtKB-SubCell"/>
</dbReference>
<evidence type="ECO:0000313" key="3">
    <source>
        <dbReference type="EMBL" id="OAQ61141.2"/>
    </source>
</evidence>
<dbReference type="OrthoDB" id="3362851at2759"/>
<dbReference type="Proteomes" id="UP000078397">
    <property type="component" value="Unassembled WGS sequence"/>
</dbReference>
<dbReference type="Pfam" id="PF11951">
    <property type="entry name" value="Fungal_trans_2"/>
    <property type="match status" value="1"/>
</dbReference>
<comment type="subcellular location">
    <subcellularLocation>
        <location evidence="1">Nucleus</location>
    </subcellularLocation>
</comment>
<dbReference type="PANTHER" id="PTHR37534:SF46">
    <property type="entry name" value="ZN(II)2CYS6 TRANSCRIPTION FACTOR (EUROFUNG)"/>
    <property type="match status" value="1"/>
</dbReference>
<dbReference type="GeneID" id="28845842"/>
<evidence type="ECO:0000313" key="4">
    <source>
        <dbReference type="Proteomes" id="UP000078397"/>
    </source>
</evidence>
<reference evidence="3 4" key="1">
    <citation type="journal article" date="2016" name="PLoS Pathog.">
        <title>Biosynthesis of antibiotic leucinostatins in bio-control fungus Purpureocillium lilacinum and their inhibition on phytophthora revealed by genome mining.</title>
        <authorList>
            <person name="Wang G."/>
            <person name="Liu Z."/>
            <person name="Lin R."/>
            <person name="Li E."/>
            <person name="Mao Z."/>
            <person name="Ling J."/>
            <person name="Yang Y."/>
            <person name="Yin W.B."/>
            <person name="Xie B."/>
        </authorList>
    </citation>
    <scope>NUCLEOTIDE SEQUENCE [LARGE SCALE GENOMIC DNA]</scope>
    <source>
        <strain evidence="3">170</strain>
    </source>
</reference>
<organism evidence="3 4">
    <name type="scientific">Pochonia chlamydosporia 170</name>
    <dbReference type="NCBI Taxonomy" id="1380566"/>
    <lineage>
        <taxon>Eukaryota</taxon>
        <taxon>Fungi</taxon>
        <taxon>Dikarya</taxon>
        <taxon>Ascomycota</taxon>
        <taxon>Pezizomycotina</taxon>
        <taxon>Sordariomycetes</taxon>
        <taxon>Hypocreomycetidae</taxon>
        <taxon>Hypocreales</taxon>
        <taxon>Clavicipitaceae</taxon>
        <taxon>Pochonia</taxon>
    </lineage>
</organism>
<dbReference type="AlphaFoldDB" id="A0A179F730"/>